<dbReference type="PANTHER" id="PTHR43280:SF2">
    <property type="entry name" value="HTH-TYPE TRANSCRIPTIONAL REGULATOR EXSA"/>
    <property type="match status" value="1"/>
</dbReference>
<dbReference type="InterPro" id="IPR011051">
    <property type="entry name" value="RmlC_Cupin_sf"/>
</dbReference>
<evidence type="ECO:0000313" key="6">
    <source>
        <dbReference type="Proteomes" id="UP000050898"/>
    </source>
</evidence>
<keyword evidence="2" id="KW-0238">DNA-binding</keyword>
<keyword evidence="3" id="KW-0804">Transcription</keyword>
<dbReference type="Pfam" id="PF12833">
    <property type="entry name" value="HTH_18"/>
    <property type="match status" value="1"/>
</dbReference>
<evidence type="ECO:0000259" key="4">
    <source>
        <dbReference type="PROSITE" id="PS01124"/>
    </source>
</evidence>
<name>A0A0R2DWH3_9LACO</name>
<dbReference type="RefSeq" id="WP_010078390.1">
    <property type="nucleotide sequence ID" value="NZ_AYYH01000077.1"/>
</dbReference>
<dbReference type="Gene3D" id="2.60.120.10">
    <property type="entry name" value="Jelly Rolls"/>
    <property type="match status" value="1"/>
</dbReference>
<keyword evidence="6" id="KW-1185">Reference proteome</keyword>
<dbReference type="InterPro" id="IPR014710">
    <property type="entry name" value="RmlC-like_jellyroll"/>
</dbReference>
<dbReference type="PROSITE" id="PS01124">
    <property type="entry name" value="HTH_ARAC_FAMILY_2"/>
    <property type="match status" value="1"/>
</dbReference>
<dbReference type="EMBL" id="AYYH01000077">
    <property type="protein sequence ID" value="KRN08280.1"/>
    <property type="molecule type" value="Genomic_DNA"/>
</dbReference>
<evidence type="ECO:0000313" key="5">
    <source>
        <dbReference type="EMBL" id="KRN08280.1"/>
    </source>
</evidence>
<evidence type="ECO:0000256" key="1">
    <source>
        <dbReference type="ARBA" id="ARBA00023015"/>
    </source>
</evidence>
<accession>A0A0R2DWH3</accession>
<dbReference type="SMART" id="SM00342">
    <property type="entry name" value="HTH_ARAC"/>
    <property type="match status" value="1"/>
</dbReference>
<dbReference type="Proteomes" id="UP000050898">
    <property type="component" value="Unassembled WGS sequence"/>
</dbReference>
<dbReference type="InterPro" id="IPR009057">
    <property type="entry name" value="Homeodomain-like_sf"/>
</dbReference>
<organism evidence="5 6">
    <name type="scientific">Liquorilactobacillus mali KCTC 3596 = DSM 20444</name>
    <dbReference type="NCBI Taxonomy" id="1046596"/>
    <lineage>
        <taxon>Bacteria</taxon>
        <taxon>Bacillati</taxon>
        <taxon>Bacillota</taxon>
        <taxon>Bacilli</taxon>
        <taxon>Lactobacillales</taxon>
        <taxon>Lactobacillaceae</taxon>
        <taxon>Liquorilactobacillus</taxon>
    </lineage>
</organism>
<keyword evidence="1" id="KW-0805">Transcription regulation</keyword>
<dbReference type="GO" id="GO:0003700">
    <property type="term" value="F:DNA-binding transcription factor activity"/>
    <property type="evidence" value="ECO:0007669"/>
    <property type="project" value="InterPro"/>
</dbReference>
<dbReference type="InterPro" id="IPR020449">
    <property type="entry name" value="Tscrpt_reg_AraC-type_HTH"/>
</dbReference>
<feature type="domain" description="HTH araC/xylS-type" evidence="4">
    <location>
        <begin position="172"/>
        <end position="270"/>
    </location>
</feature>
<sequence length="338" mass="38702">MLSNQHFQSTPAVNFDLLAYTIGSYHYNWHPQIELFWLLQGHVEVNVDGRRYDLKANDLILINTNCGHATFALDPECLALRLHIAPAFYTSQGLDLSHGAFHLNSVTAPQHRDYQTIRQILAQLYTGLHQSSWSAFELNAAYFQLTNLLHHDFFDTQATIAYPQPKKQSSLSRVIDNLNQHYDQPVTLESAAAISHYSTAYLSRIFKAELGINFYEYLTRCRLQHAIADLEDPNLKIADVAPKNGFQEVKSFNLMFKRHFGQTPSNYREHLSNGPRSAFKQPLTPTQTAWVQAQMTHWAQLATVDQLSACESCAYKLHFEEYQALKTKVTQLKNLLNQ</sequence>
<reference evidence="5 6" key="1">
    <citation type="journal article" date="2015" name="Genome Announc.">
        <title>Expanding the biotechnology potential of lactobacilli through comparative genomics of 213 strains and associated genera.</title>
        <authorList>
            <person name="Sun Z."/>
            <person name="Harris H.M."/>
            <person name="McCann A."/>
            <person name="Guo C."/>
            <person name="Argimon S."/>
            <person name="Zhang W."/>
            <person name="Yang X."/>
            <person name="Jeffery I.B."/>
            <person name="Cooney J.C."/>
            <person name="Kagawa T.F."/>
            <person name="Liu W."/>
            <person name="Song Y."/>
            <person name="Salvetti E."/>
            <person name="Wrobel A."/>
            <person name="Rasinkangas P."/>
            <person name="Parkhill J."/>
            <person name="Rea M.C."/>
            <person name="O'Sullivan O."/>
            <person name="Ritari J."/>
            <person name="Douillard F.P."/>
            <person name="Paul Ross R."/>
            <person name="Yang R."/>
            <person name="Briner A.E."/>
            <person name="Felis G.E."/>
            <person name="de Vos W.M."/>
            <person name="Barrangou R."/>
            <person name="Klaenhammer T.R."/>
            <person name="Caufield P.W."/>
            <person name="Cui Y."/>
            <person name="Zhang H."/>
            <person name="O'Toole P.W."/>
        </authorList>
    </citation>
    <scope>NUCLEOTIDE SEQUENCE [LARGE SCALE GENOMIC DNA]</scope>
    <source>
        <strain evidence="5 6">DSM 20444</strain>
    </source>
</reference>
<protein>
    <submittedName>
        <fullName evidence="5">Transcription regulator</fullName>
    </submittedName>
</protein>
<dbReference type="SUPFAM" id="SSF51182">
    <property type="entry name" value="RmlC-like cupins"/>
    <property type="match status" value="1"/>
</dbReference>
<dbReference type="InterPro" id="IPR018060">
    <property type="entry name" value="HTH_AraC"/>
</dbReference>
<proteinExistence type="predicted"/>
<evidence type="ECO:0000256" key="3">
    <source>
        <dbReference type="ARBA" id="ARBA00023163"/>
    </source>
</evidence>
<dbReference type="OrthoDB" id="2211832at2"/>
<dbReference type="Gene3D" id="1.10.10.60">
    <property type="entry name" value="Homeodomain-like"/>
    <property type="match status" value="2"/>
</dbReference>
<dbReference type="PANTHER" id="PTHR43280">
    <property type="entry name" value="ARAC-FAMILY TRANSCRIPTIONAL REGULATOR"/>
    <property type="match status" value="1"/>
</dbReference>
<evidence type="ECO:0000256" key="2">
    <source>
        <dbReference type="ARBA" id="ARBA00023125"/>
    </source>
</evidence>
<dbReference type="GO" id="GO:0043565">
    <property type="term" value="F:sequence-specific DNA binding"/>
    <property type="evidence" value="ECO:0007669"/>
    <property type="project" value="InterPro"/>
</dbReference>
<dbReference type="PRINTS" id="PR00032">
    <property type="entry name" value="HTHARAC"/>
</dbReference>
<dbReference type="Pfam" id="PF07883">
    <property type="entry name" value="Cupin_2"/>
    <property type="match status" value="1"/>
</dbReference>
<dbReference type="InterPro" id="IPR013096">
    <property type="entry name" value="Cupin_2"/>
</dbReference>
<comment type="caution">
    <text evidence="5">The sequence shown here is derived from an EMBL/GenBank/DDBJ whole genome shotgun (WGS) entry which is preliminary data.</text>
</comment>
<dbReference type="SUPFAM" id="SSF46689">
    <property type="entry name" value="Homeodomain-like"/>
    <property type="match status" value="2"/>
</dbReference>
<gene>
    <name evidence="5" type="ORF">FD00_GL002311</name>
</gene>
<dbReference type="PATRIC" id="fig|1046596.6.peg.2430"/>
<dbReference type="GeneID" id="78523212"/>
<dbReference type="AlphaFoldDB" id="A0A0R2DWH3"/>